<feature type="region of interest" description="Disordered" evidence="2">
    <location>
        <begin position="300"/>
        <end position="342"/>
    </location>
</feature>
<dbReference type="InterPro" id="IPR027417">
    <property type="entry name" value="P-loop_NTPase"/>
</dbReference>
<evidence type="ECO:0000313" key="3">
    <source>
        <dbReference type="EMBL" id="VVA97033.1"/>
    </source>
</evidence>
<dbReference type="EMBL" id="CABITT030000003">
    <property type="protein sequence ID" value="VVA97033.1"/>
    <property type="molecule type" value="Genomic_DNA"/>
</dbReference>
<organism evidence="3 4">
    <name type="scientific">Arabis nemorensis</name>
    <dbReference type="NCBI Taxonomy" id="586526"/>
    <lineage>
        <taxon>Eukaryota</taxon>
        <taxon>Viridiplantae</taxon>
        <taxon>Streptophyta</taxon>
        <taxon>Embryophyta</taxon>
        <taxon>Tracheophyta</taxon>
        <taxon>Spermatophyta</taxon>
        <taxon>Magnoliopsida</taxon>
        <taxon>eudicotyledons</taxon>
        <taxon>Gunneridae</taxon>
        <taxon>Pentapetalae</taxon>
        <taxon>rosids</taxon>
        <taxon>malvids</taxon>
        <taxon>Brassicales</taxon>
        <taxon>Brassicaceae</taxon>
        <taxon>Arabideae</taxon>
        <taxon>Arabis</taxon>
    </lineage>
</organism>
<protein>
    <submittedName>
        <fullName evidence="3">Uncharacterized protein</fullName>
    </submittedName>
</protein>
<dbReference type="Proteomes" id="UP000489600">
    <property type="component" value="Unassembled WGS sequence"/>
</dbReference>
<evidence type="ECO:0000313" key="4">
    <source>
        <dbReference type="Proteomes" id="UP000489600"/>
    </source>
</evidence>
<comment type="caution">
    <text evidence="3">The sequence shown here is derived from an EMBL/GenBank/DDBJ whole genome shotgun (WGS) entry which is preliminary data.</text>
</comment>
<name>A0A565B6Q7_9BRAS</name>
<evidence type="ECO:0000256" key="2">
    <source>
        <dbReference type="SAM" id="MobiDB-lite"/>
    </source>
</evidence>
<keyword evidence="1" id="KW-0175">Coiled coil</keyword>
<dbReference type="SUPFAM" id="SSF52540">
    <property type="entry name" value="P-loop containing nucleoside triphosphate hydrolases"/>
    <property type="match status" value="1"/>
</dbReference>
<keyword evidence="4" id="KW-1185">Reference proteome</keyword>
<reference evidence="3" key="1">
    <citation type="submission" date="2019-07" db="EMBL/GenBank/DDBJ databases">
        <authorList>
            <person name="Dittberner H."/>
        </authorList>
    </citation>
    <scope>NUCLEOTIDE SEQUENCE [LARGE SCALE GENOMIC DNA]</scope>
</reference>
<proteinExistence type="predicted"/>
<feature type="coiled-coil region" evidence="1">
    <location>
        <begin position="238"/>
        <end position="279"/>
    </location>
</feature>
<evidence type="ECO:0000256" key="1">
    <source>
        <dbReference type="SAM" id="Coils"/>
    </source>
</evidence>
<dbReference type="AlphaFoldDB" id="A0A565B6Q7"/>
<dbReference type="OrthoDB" id="1303476at2759"/>
<feature type="compositionally biased region" description="Basic and acidic residues" evidence="2">
    <location>
        <begin position="300"/>
        <end position="317"/>
    </location>
</feature>
<dbReference type="Gene3D" id="1.20.120.720">
    <property type="entry name" value="Myosin VI head, motor domain, U50 subdomain"/>
    <property type="match status" value="1"/>
</dbReference>
<accession>A0A565B6Q7</accession>
<gene>
    <name evidence="3" type="ORF">ANE_LOCUS7478</name>
</gene>
<sequence>MADARAVLGKQYRTRTVEGISYHVLSGRHKSLYSIYCKMLKFSLFLYNFVGSLDRLCVITSSSRKDDAYFSSDTGTVLRREDLSMCYQLKELIGSSVCTCDLKALEDALCKRVMVTPEEVIKRRIDQQSAVTSRDGLGKTHVFKMEEEEYTKEAIYWSYIEFVLCQSGYRVQLGKRSRGDLEEAKTQEIAKFTGRIAKNVHETNACLVKKRETAKKAAEEAPPVIKETQVLVEDTKKIESMTEELECKVKKFEEAQESLEERRKKLEETEKKGQQLQEFLTRSSESGHVAVDARSSLDLHSHSMNHRDPSEVEDKPQKSLSRKSGTAYPLHHSTLGVQGEPTNHNMYYIQMPTAMEVI</sequence>